<feature type="transmembrane region" description="Helical" evidence="7">
    <location>
        <begin position="336"/>
        <end position="363"/>
    </location>
</feature>
<feature type="transmembrane region" description="Helical" evidence="7">
    <location>
        <begin position="383"/>
        <end position="405"/>
    </location>
</feature>
<evidence type="ECO:0000256" key="4">
    <source>
        <dbReference type="ARBA" id="ARBA00022989"/>
    </source>
</evidence>
<dbReference type="Proteomes" id="UP001182991">
    <property type="component" value="Unassembled WGS sequence"/>
</dbReference>
<evidence type="ECO:0000259" key="9">
    <source>
        <dbReference type="Pfam" id="PF12704"/>
    </source>
</evidence>
<keyword evidence="2" id="KW-1003">Cell membrane</keyword>
<dbReference type="InterPro" id="IPR025857">
    <property type="entry name" value="MacB_PCD"/>
</dbReference>
<dbReference type="PANTHER" id="PTHR30572:SF4">
    <property type="entry name" value="ABC TRANSPORTER PERMEASE YTRF"/>
    <property type="match status" value="1"/>
</dbReference>
<name>A0ABU2KEK4_9FLAO</name>
<keyword evidence="3 7" id="KW-0812">Transmembrane</keyword>
<dbReference type="Pfam" id="PF02687">
    <property type="entry name" value="FtsX"/>
    <property type="match status" value="1"/>
</dbReference>
<evidence type="ECO:0000256" key="1">
    <source>
        <dbReference type="ARBA" id="ARBA00004651"/>
    </source>
</evidence>
<keyword evidence="5 7" id="KW-0472">Membrane</keyword>
<evidence type="ECO:0000256" key="7">
    <source>
        <dbReference type="SAM" id="Phobius"/>
    </source>
</evidence>
<dbReference type="InterPro" id="IPR003838">
    <property type="entry name" value="ABC3_permease_C"/>
</dbReference>
<feature type="domain" description="ABC3 transporter permease C-terminal" evidence="8">
    <location>
        <begin position="296"/>
        <end position="410"/>
    </location>
</feature>
<feature type="transmembrane region" description="Helical" evidence="7">
    <location>
        <begin position="292"/>
        <end position="315"/>
    </location>
</feature>
<evidence type="ECO:0000313" key="11">
    <source>
        <dbReference type="Proteomes" id="UP001182991"/>
    </source>
</evidence>
<keyword evidence="11" id="KW-1185">Reference proteome</keyword>
<evidence type="ECO:0000256" key="2">
    <source>
        <dbReference type="ARBA" id="ARBA00022475"/>
    </source>
</evidence>
<evidence type="ECO:0000256" key="3">
    <source>
        <dbReference type="ARBA" id="ARBA00022692"/>
    </source>
</evidence>
<reference evidence="11" key="1">
    <citation type="submission" date="2023-07" db="EMBL/GenBank/DDBJ databases">
        <title>Isolating and identifying novel microbial strains from the Mariana Trench.</title>
        <authorList>
            <person name="Fu H."/>
        </authorList>
    </citation>
    <scope>NUCLEOTIDE SEQUENCE [LARGE SCALE GENOMIC DNA]</scope>
    <source>
        <strain evidence="11">T-y2</strain>
    </source>
</reference>
<dbReference type="Pfam" id="PF12704">
    <property type="entry name" value="MacB_PCD"/>
    <property type="match status" value="1"/>
</dbReference>
<dbReference type="InterPro" id="IPR050250">
    <property type="entry name" value="Macrolide_Exporter_MacB"/>
</dbReference>
<comment type="subcellular location">
    <subcellularLocation>
        <location evidence="1">Cell membrane</location>
        <topology evidence="1">Multi-pass membrane protein</topology>
    </subcellularLocation>
</comment>
<protein>
    <submittedName>
        <fullName evidence="10">ABC transporter permease</fullName>
    </submittedName>
</protein>
<feature type="transmembrane region" description="Helical" evidence="7">
    <location>
        <begin position="27"/>
        <end position="47"/>
    </location>
</feature>
<evidence type="ECO:0000313" key="10">
    <source>
        <dbReference type="EMBL" id="MDT0293135.1"/>
    </source>
</evidence>
<evidence type="ECO:0000256" key="6">
    <source>
        <dbReference type="ARBA" id="ARBA00038076"/>
    </source>
</evidence>
<keyword evidence="4 7" id="KW-1133">Transmembrane helix</keyword>
<gene>
    <name evidence="10" type="ORF">RLT85_00635</name>
</gene>
<sequence length="418" mass="45868">MLIYLRIIKESFNFAINALKNNKLRTFLSLLGVTIGIFSIIAVLAAVDSLEKEVKGSLSSLDSSTIIIMRFSFGPTDIPQWKREQFPDVSYTEYQHLKKNMAQTEAVTYSLNVKRENITFGGKQVEGVQIEATGSEYYNIESLQLLDGRFYNEAEANSGSPVIVLGNEIAENLFGQAIAATGNKVRLYGRKFTVIGVLEKEGTSIFGPSKDGVVYVPVNVARRIYGDNNKSVFPQIVIKPEKGIDNDEYIANLEQSLRIFRGLKPTDVNNFFVNQLKGLTDFIDNITGQLNFMGLIISGFSLLVGGFGIANIMFVSVKERTNLIGIQKSLGAKNKFILLQFLFEAVVLAIIGGLVGLFLVWIISLIASGLTEDFDFVLSTFNIILGMSVSALIGLISGIIPAISASRLDPVEAIRTGM</sequence>
<comment type="caution">
    <text evidence="10">The sequence shown here is derived from an EMBL/GenBank/DDBJ whole genome shotgun (WGS) entry which is preliminary data.</text>
</comment>
<dbReference type="RefSeq" id="WP_311400109.1">
    <property type="nucleotide sequence ID" value="NZ_JAVRBG010000001.1"/>
</dbReference>
<dbReference type="EMBL" id="JAVRBG010000001">
    <property type="protein sequence ID" value="MDT0293135.1"/>
    <property type="molecule type" value="Genomic_DNA"/>
</dbReference>
<proteinExistence type="inferred from homology"/>
<feature type="domain" description="MacB-like periplasmic core" evidence="9">
    <location>
        <begin position="26"/>
        <end position="255"/>
    </location>
</feature>
<dbReference type="PANTHER" id="PTHR30572">
    <property type="entry name" value="MEMBRANE COMPONENT OF TRANSPORTER-RELATED"/>
    <property type="match status" value="1"/>
</dbReference>
<comment type="similarity">
    <text evidence="6">Belongs to the ABC-4 integral membrane protein family.</text>
</comment>
<organism evidence="10 11">
    <name type="scientific">Mesonia ostreae</name>
    <dbReference type="NCBI Taxonomy" id="861110"/>
    <lineage>
        <taxon>Bacteria</taxon>
        <taxon>Pseudomonadati</taxon>
        <taxon>Bacteroidota</taxon>
        <taxon>Flavobacteriia</taxon>
        <taxon>Flavobacteriales</taxon>
        <taxon>Flavobacteriaceae</taxon>
        <taxon>Mesonia</taxon>
    </lineage>
</organism>
<evidence type="ECO:0000256" key="5">
    <source>
        <dbReference type="ARBA" id="ARBA00023136"/>
    </source>
</evidence>
<accession>A0ABU2KEK4</accession>
<evidence type="ECO:0000259" key="8">
    <source>
        <dbReference type="Pfam" id="PF02687"/>
    </source>
</evidence>